<evidence type="ECO:0000256" key="1">
    <source>
        <dbReference type="ARBA" id="ARBA00004141"/>
    </source>
</evidence>
<feature type="region of interest" description="Disordered" evidence="8">
    <location>
        <begin position="642"/>
        <end position="703"/>
    </location>
</feature>
<comment type="subcellular location">
    <subcellularLocation>
        <location evidence="1">Membrane</location>
        <topology evidence="1">Multi-pass membrane protein</topology>
    </subcellularLocation>
</comment>
<dbReference type="PROSITE" id="PS50878">
    <property type="entry name" value="RT_POL"/>
    <property type="match status" value="1"/>
</dbReference>
<evidence type="ECO:0000256" key="5">
    <source>
        <dbReference type="ARBA" id="ARBA00023136"/>
    </source>
</evidence>
<feature type="region of interest" description="Disordered" evidence="8">
    <location>
        <begin position="3404"/>
        <end position="3499"/>
    </location>
</feature>
<dbReference type="Pfam" id="PF00078">
    <property type="entry name" value="RVT_1"/>
    <property type="match status" value="1"/>
</dbReference>
<organism evidence="11 12">
    <name type="scientific">Symbiodinium microadriaticum</name>
    <name type="common">Dinoflagellate</name>
    <name type="synonym">Zooxanthella microadriatica</name>
    <dbReference type="NCBI Taxonomy" id="2951"/>
    <lineage>
        <taxon>Eukaryota</taxon>
        <taxon>Sar</taxon>
        <taxon>Alveolata</taxon>
        <taxon>Dinophyceae</taxon>
        <taxon>Suessiales</taxon>
        <taxon>Symbiodiniaceae</taxon>
        <taxon>Symbiodinium</taxon>
    </lineage>
</organism>
<feature type="compositionally biased region" description="Low complexity" evidence="8">
    <location>
        <begin position="3711"/>
        <end position="3722"/>
    </location>
</feature>
<keyword evidence="5 9" id="KW-0472">Membrane</keyword>
<feature type="transmembrane region" description="Helical" evidence="9">
    <location>
        <begin position="178"/>
        <end position="201"/>
    </location>
</feature>
<dbReference type="GO" id="GO:0016409">
    <property type="term" value="F:palmitoyltransferase activity"/>
    <property type="evidence" value="ECO:0007669"/>
    <property type="project" value="InterPro"/>
</dbReference>
<keyword evidence="2 11" id="KW-0808">Transferase</keyword>
<feature type="compositionally biased region" description="Pro residues" evidence="8">
    <location>
        <begin position="493"/>
        <end position="503"/>
    </location>
</feature>
<dbReference type="InterPro" id="IPR001594">
    <property type="entry name" value="Palmitoyltrfase_DHHC"/>
</dbReference>
<proteinExistence type="predicted"/>
<feature type="compositionally biased region" description="Basic and acidic residues" evidence="8">
    <location>
        <begin position="3874"/>
        <end position="3891"/>
    </location>
</feature>
<dbReference type="InterPro" id="IPR036691">
    <property type="entry name" value="Endo/exonu/phosph_ase_sf"/>
</dbReference>
<dbReference type="InterPro" id="IPR000477">
    <property type="entry name" value="RT_dom"/>
</dbReference>
<dbReference type="EMBL" id="LSRX01000065">
    <property type="protein sequence ID" value="OLQ11114.1"/>
    <property type="molecule type" value="Genomic_DNA"/>
</dbReference>
<feature type="compositionally biased region" description="Low complexity" evidence="8">
    <location>
        <begin position="684"/>
        <end position="703"/>
    </location>
</feature>
<comment type="caution">
    <text evidence="11">The sequence shown here is derived from an EMBL/GenBank/DDBJ whole genome shotgun (WGS) entry which is preliminary data.</text>
</comment>
<dbReference type="Proteomes" id="UP000186817">
    <property type="component" value="Unassembled WGS sequence"/>
</dbReference>
<feature type="transmembrane region" description="Helical" evidence="9">
    <location>
        <begin position="4019"/>
        <end position="4037"/>
    </location>
</feature>
<feature type="compositionally biased region" description="Low complexity" evidence="8">
    <location>
        <begin position="3078"/>
        <end position="3091"/>
    </location>
</feature>
<evidence type="ECO:0000256" key="7">
    <source>
        <dbReference type="SAM" id="Coils"/>
    </source>
</evidence>
<evidence type="ECO:0000259" key="10">
    <source>
        <dbReference type="PROSITE" id="PS50878"/>
    </source>
</evidence>
<feature type="domain" description="Reverse transcriptase" evidence="10">
    <location>
        <begin position="2529"/>
        <end position="2785"/>
    </location>
</feature>
<feature type="region of interest" description="Disordered" evidence="8">
    <location>
        <begin position="492"/>
        <end position="553"/>
    </location>
</feature>
<evidence type="ECO:0000256" key="6">
    <source>
        <dbReference type="ARBA" id="ARBA00023315"/>
    </source>
</evidence>
<dbReference type="Pfam" id="PF01529">
    <property type="entry name" value="DHHC"/>
    <property type="match status" value="1"/>
</dbReference>
<keyword evidence="3 9" id="KW-0812">Transmembrane</keyword>
<evidence type="ECO:0000313" key="11">
    <source>
        <dbReference type="EMBL" id="OLQ11114.1"/>
    </source>
</evidence>
<dbReference type="Gene3D" id="3.60.10.10">
    <property type="entry name" value="Endonuclease/exonuclease/phosphatase"/>
    <property type="match status" value="1"/>
</dbReference>
<sequence>MHRLISYLHAHPNLCMQAAVAYDQQPSLHVYTDADFGSCPFTAKSTSGILIAVEFVQQFKAAPPFSTIALFEDLVSNFTVMRLGRWPLGESYQVYFRLGYEAIFVLSIWSHLACMLTDPGACPLDVDYAEGERHCAKCRAPKPPRAHHCSTCQRCIMKMDHHCPWVNNCVGERNQKHFILFLLYTALQCVLAAISLGAHFANSAGTMPRRPRKPKAFLGKEDPEAMAAWREELKRHADTQDELLHAETVNGHCYMDKCGILELVPARKTNIAEELYLLDTMDPALRERLRNWCGWMFDEGYDELSSVAYRQQRFLQTQDFIRDMMQMCEAIGVRVVVQYPHRFNDRFSRLRQEENAMVVSFSMGSFGAYLPYPTILVGTDRLLLKGIKYMAGRMFALMKAPRDRANMPETSAGGETSGTFHFVVLENSMMRHRQNDLRSVNWPRVFDDLAKSLVDQDLDGWFSEISQPSISLKQRRVKHDLIFEDEDFFVTRPVPPATAPPVPQDGKPLGDTGKRDGFGGTESNGSAPLSALNPDGGSSSGLTPGQSTATGTGIGEQVPIHVLSSSEEEGQHSGGHCSLVGEPSSLTGGGNATQLGMIHYPESRSRSDRDFELANALESLDYVSVISEGCFQREAGYQEIPDVHGEEIIGRVTGPEKPSGSDSKKKDKKKKDKKKKDKKKAKKSSSSPSSSSSESAVASDVSEQAMDDSAATFGLAKKDMVRTMDYSVISDLEPNKMAFVLSAVSPCLIANDVFEMGVTGRPQTSVRLCAAKTLVDCSAVVRKIGKHVWLKRLEEILKDHRQDPRQEACSLAEAATDDLKKSRKHSDTSNPKDTRRKDKNAPPKETKAAAAKDEHPGSDDDEDGSAEKEMASPVAAPEMESESEQEPDAEEDDEGKGDDDVFDGAFKLAKAEPKKENPLHKLPAKFKTVLEQFDSEILDSLPKDLSQADLGYWLQALDKEGLHKPEHYLLEIEGSLSSHMSAGKGHFMKMSLRARPDDILMEMFQRDILKENGMEETTDSKLNFTRVMEILGQYNSETFSWSRWCSFSHTAKRFQMSATLLLILWSAMEVGKNPFKILEDEGAATQNQKSYDKTVDLCVKASLLESKPTRKFSTSPSPTLQALTNELSFGIFRVARVVLEPFRELCLELVPRLQVCSWYVGLYKAPVFKQKMHLVPATKQKKTNTLKALHDFTLEMNSDALEIKLSGLATTALSSSCLGMLPDVAAPTSTQALKVKFRRCSTYESILRETFGLYLSTVHELMQYTLYLRSSPHCAAALISTKEPDDGTTKQSILKRMKAEWQVVVAMESTAASAVTLAASCHHTRYQHYREVMTCMEKNNYRMTTESKNIVSAWNPDYCQSASLESMFGDMSDAVKRAGRADCGGLASLHAVGVRCLKHRVCGNSESPKPVQLEKEDWLGVEAPGIKPKIWQGKDPTEEVVRLKQLPYKFQGLLPEQQQDETRVPCKQQEDFWDPLRPGLATPALALDVGRNLITQLRFGYDDVVLFGYSLHVCEKALEDKSGSCIVIRRGFTEFSLLCYLVQTQQILQTTCASLNELLRKNDVQMPKSSTKSQQIRRLLMLAEVKEVCDLHKIQGILSKLDEQDDKKKKKDSSKEDEQHDDEARICLSINQSVSCVCKVRHVWCNDSDTHTAFQGDIQWEELNDDPATAACKELLSRLDEEEEQEDADKPGDGEQERPRAASREEADRISRSLLSCSTASLPQKLVDAMPVPPAGCFTIVALKAGRSDFIHSFCSLLNRSSHAASFNPALDPNMLDKRKTTLKSICAKAQGEGELLCCGYRIMSGGKRQIDLAKGTKIPQEEGDDDDLSPSKSAKVLPASGAVGVTARELQAMLQQQTSQLVETQEAAVAKEVATFERVVEERVGAAEHRVDTVEQRLASLEAKLDKALGQGGLPVAGADGADDAMRRQRTLVFGGWERETRRADLLGELQKALETLRVAKLLDEPPFTTGVRRSIALAPFRQRDNESFTQMRERMQQIIRAFYDSEVVGKQGRKLWCNWSKSRVERAHSGHAAMVKRVVGEVDKVKQLELEMEWGQGSVWTHHNLIASSVVPPPPGTDPSHLLFKESIAGKPWVNIELAAADLRLDKGALRVFGWNLGGVEAEDLPKAVREATDCDFCKKDILLVQECPRDKEGWCFDFQNGFRLVTYRQASMWRGMGILFHPKVWAVISKRFSPRGVWLHLRHLESQETTWFSTAHFSPGVTQEAYEAEVEGHFKLRPKQAKATVFQGDLNSGFRWYRDGERVEAAPREGKADIFVRYATEAGLDFVPLEGSQWDTPTSRPRQQGRRGTQIDYMMCSGIRRGFCSVHVDSHMRLGTDHECVSASLTLKTPRVVQRTTTGPRVWTGYKGTITDMNQGILEGLARQCTRPRRGESYKDPHAVKQALRQARLLKTGAAWKRALQLRKQARREWESGRLARASEGDWQMLKSCRPKKSAGWDVYKGKSPQASEYHYHGEASAFTVEEMRDAMGKLKARKAVGLDYTSQELLAGVMATPGGEEHMLEWFNRVLVEQRVPPAWNEPLLVLLPKVDVPLRCKQLRPIAMSSAVSKLFARMLLTRTGHALLPRTAAQCAAPGRQAADFLFSIHRVFELSREWGSPVCAMKVDLNKAFDCVDRGVLLQRLAGRLGPCAEMGCWAALMSDITGVLQSPWGRSSLQMPSGIKQGAIESPMMFGFIAELALEETRVSHKWGRHDKLFPGLDEEECVYMDDGFLWSKGVALMQKKLGEYASHLRTFGLTINLAKCQLYCGPRCPGSPELRLGDTVLKAAPAIEMMGLNFKVGVTTMEILTALVAKGVASGTGCPSQIGARALVNNMVEEVPFISRSSLLLVPLQGTWLACAQEPLPDSANEDRARREHTHLFITDNMIQDKGKTDPPPPGLGHDRPQDDEAWQIDDTPVTPTYMIRGPTQKEEVTSFFQQNVDLRLMDRAAEHGWISLMETLEEWFVEGREVDMALCMVVARVQDREDEDYDSWARVPILDLLHGRMDLLTSPCRETSPPVFVQWATRVEQLLWSAYEALGQATDIPTPAQPEGNASDGGEDLSMVTTPVQQHQAWVASSSSSGPNDAGSSRMVERNDSRCDNEVDEDGWLEEAHGRYMQLRARGQGKAARDALKARLGPLASVVHQAATRTLERILSVAAGDVTTRCAPAWEGGTVDDWVEYVIRGQRQLPNGREGQLGRRWPELRHGWRAFQKQISRRASMDSQGGDEEPASLMTVWRSRPTDGGAARSASGDRVEQEIGDEWPWWFRPILTGVRCLLQTGTDKGDIEQRLLRHLEATQDDRFRADMEVHIDHIFAFIHDSRCLQSEQAQRRRTAEEGEEALEDWGLEAVDRLRFEWYRRLCPTALWNRRLEEDLREDGYDPATCPPENYVQERAEAIRTGVMQEGMGNQMRRGSWSPGGTEDVAEDEATHENQSEGEAEPVAGRAEQSYKEPLGKPQNGGGPRQWRTGTDGTSRATDGGSGSALDSDGSDGGHRSRLEECQGVDAWRFLLGVDAENFEEGVDVVAAGRALLPEHTSAMITETMANYNEHDRAIMTVAFVRFIRMLMAEVMQSFERGVEAGTARDRGEVLVEVPVEPHPPEGDAGSLMQRTLTGQFRGWRDPDKAWLHRVQRLQDELGKQPPGARNANIAGLKARLSQHVGIPNDRRESLIAMLIAMEEDDCSDGSIGDMAWQLQWWDTLFRMDPSPTAASRRAGRGNASWSPDDAEIQDMAREEENIRMEREKERLEREAQQAEHEREEDEVLRYQMGLQQEARSSHDPPVRLSAQEYRQWEDWEWHNALNEPPRQRRRTTMEVTISGAGGPSHPWVSRSLGIPMASGGGQVSLRLELKMRQESFPDDVDTVILEPGPDDLTGKQPREMKGKTGHPIDDQDTEPLEEPPRMGGVVVPLEGALDDLAAGAAQMDAEMEAGDADAGHSRVERSLQELEWKDYEDLYTKWRGGEVSSTAVKEAGGSALLDLMEAHYILDVDDSTQAAQTFPVDKIATEDKAILDKSRDVLIFFVAIIFGLFTSIMFCDQAYY</sequence>
<feature type="compositionally biased region" description="Basic and acidic residues" evidence="8">
    <location>
        <begin position="3093"/>
        <end position="3103"/>
    </location>
</feature>
<name>A0A1Q9EUJ4_SYMMI</name>
<feature type="region of interest" description="Disordered" evidence="8">
    <location>
        <begin position="3710"/>
        <end position="3729"/>
    </location>
</feature>
<dbReference type="PANTHER" id="PTHR12246">
    <property type="entry name" value="PALMITOYLTRANSFERASE ZDHHC16"/>
    <property type="match status" value="1"/>
</dbReference>
<dbReference type="CDD" id="cd01650">
    <property type="entry name" value="RT_nLTR_like"/>
    <property type="match status" value="1"/>
</dbReference>
<feature type="region of interest" description="Disordered" evidence="8">
    <location>
        <begin position="801"/>
        <end position="901"/>
    </location>
</feature>
<feature type="region of interest" description="Disordered" evidence="8">
    <location>
        <begin position="3863"/>
        <end position="3902"/>
    </location>
</feature>
<feature type="region of interest" description="Disordered" evidence="8">
    <location>
        <begin position="2888"/>
        <end position="2914"/>
    </location>
</feature>
<accession>A0A1Q9EUJ4</accession>
<evidence type="ECO:0000256" key="4">
    <source>
        <dbReference type="ARBA" id="ARBA00022989"/>
    </source>
</evidence>
<evidence type="ECO:0000256" key="2">
    <source>
        <dbReference type="ARBA" id="ARBA00022679"/>
    </source>
</evidence>
<evidence type="ECO:0000256" key="8">
    <source>
        <dbReference type="SAM" id="MobiDB-lite"/>
    </source>
</evidence>
<feature type="compositionally biased region" description="Basic and acidic residues" evidence="8">
    <location>
        <begin position="3745"/>
        <end position="3759"/>
    </location>
</feature>
<keyword evidence="6" id="KW-0012">Acyltransferase</keyword>
<feature type="region of interest" description="Disordered" evidence="8">
    <location>
        <begin position="3071"/>
        <end position="3105"/>
    </location>
</feature>
<dbReference type="InterPro" id="IPR039859">
    <property type="entry name" value="PFA4/ZDH16/20/ERF2-like"/>
</dbReference>
<feature type="compositionally biased region" description="Polar residues" evidence="8">
    <location>
        <begin position="536"/>
        <end position="551"/>
    </location>
</feature>
<evidence type="ECO:0000256" key="9">
    <source>
        <dbReference type="SAM" id="Phobius"/>
    </source>
</evidence>
<reference evidence="11 12" key="1">
    <citation type="submission" date="2016-02" db="EMBL/GenBank/DDBJ databases">
        <title>Genome analysis of coral dinoflagellate symbionts highlights evolutionary adaptations to a symbiotic lifestyle.</title>
        <authorList>
            <person name="Aranda M."/>
            <person name="Li Y."/>
            <person name="Liew Y.J."/>
            <person name="Baumgarten S."/>
            <person name="Simakov O."/>
            <person name="Wilson M."/>
            <person name="Piel J."/>
            <person name="Ashoor H."/>
            <person name="Bougouffa S."/>
            <person name="Bajic V.B."/>
            <person name="Ryu T."/>
            <person name="Ravasi T."/>
            <person name="Bayer T."/>
            <person name="Micklem G."/>
            <person name="Kim H."/>
            <person name="Bhak J."/>
            <person name="Lajeunesse T.C."/>
            <person name="Voolstra C.R."/>
        </authorList>
    </citation>
    <scope>NUCLEOTIDE SEQUENCE [LARGE SCALE GENOMIC DNA]</scope>
    <source>
        <strain evidence="11 12">CCMP2467</strain>
    </source>
</reference>
<feature type="compositionally biased region" description="Acidic residues" evidence="8">
    <location>
        <begin position="879"/>
        <end position="901"/>
    </location>
</feature>
<feature type="compositionally biased region" description="Basic and acidic residues" evidence="8">
    <location>
        <begin position="1688"/>
        <end position="1708"/>
    </location>
</feature>
<feature type="region of interest" description="Disordered" evidence="8">
    <location>
        <begin position="565"/>
        <end position="596"/>
    </location>
</feature>
<evidence type="ECO:0000256" key="3">
    <source>
        <dbReference type="ARBA" id="ARBA00022692"/>
    </source>
</evidence>
<evidence type="ECO:0000313" key="12">
    <source>
        <dbReference type="Proteomes" id="UP000186817"/>
    </source>
</evidence>
<gene>
    <name evidence="11" type="primary">Zdhhc3</name>
    <name evidence="11" type="ORF">AK812_SmicGene5105</name>
</gene>
<feature type="compositionally biased region" description="Basic and acidic residues" evidence="8">
    <location>
        <begin position="817"/>
        <end position="858"/>
    </location>
</feature>
<dbReference type="OrthoDB" id="438695at2759"/>
<keyword evidence="7" id="KW-0175">Coiled coil</keyword>
<keyword evidence="12" id="KW-1185">Reference proteome</keyword>
<feature type="region of interest" description="Disordered" evidence="8">
    <location>
        <begin position="3045"/>
        <end position="3064"/>
    </location>
</feature>
<feature type="compositionally biased region" description="Basic residues" evidence="8">
    <location>
        <begin position="666"/>
        <end position="683"/>
    </location>
</feature>
<keyword evidence="4 9" id="KW-1133">Transmembrane helix</keyword>
<dbReference type="SUPFAM" id="SSF56219">
    <property type="entry name" value="DNase I-like"/>
    <property type="match status" value="1"/>
</dbReference>
<protein>
    <submittedName>
        <fullName evidence="11">Palmitoyltransferase ZDHHC3</fullName>
    </submittedName>
</protein>
<dbReference type="GO" id="GO:0016020">
    <property type="term" value="C:membrane"/>
    <property type="evidence" value="ECO:0007669"/>
    <property type="project" value="UniProtKB-SubCell"/>
</dbReference>
<feature type="region of interest" description="Disordered" evidence="8">
    <location>
        <begin position="1679"/>
        <end position="1708"/>
    </location>
</feature>
<feature type="coiled-coil region" evidence="7">
    <location>
        <begin position="1848"/>
        <end position="1912"/>
    </location>
</feature>
<feature type="region of interest" description="Disordered" evidence="8">
    <location>
        <begin position="3745"/>
        <end position="3764"/>
    </location>
</feature>
<feature type="compositionally biased region" description="Polar residues" evidence="8">
    <location>
        <begin position="3469"/>
        <end position="3478"/>
    </location>
</feature>
<dbReference type="PROSITE" id="PS50216">
    <property type="entry name" value="DHHC"/>
    <property type="match status" value="1"/>
</dbReference>